<dbReference type="PANTHER" id="PTHR43304:SF1">
    <property type="entry name" value="PAC DOMAIN-CONTAINING PROTEIN"/>
    <property type="match status" value="1"/>
</dbReference>
<dbReference type="CDD" id="cd00130">
    <property type="entry name" value="PAS"/>
    <property type="match status" value="3"/>
</dbReference>
<feature type="domain" description="PAC" evidence="10">
    <location>
        <begin position="202"/>
        <end position="254"/>
    </location>
</feature>
<dbReference type="SMART" id="SM00091">
    <property type="entry name" value="PAS"/>
    <property type="match status" value="3"/>
</dbReference>
<feature type="domain" description="PAS" evidence="9">
    <location>
        <begin position="129"/>
        <end position="199"/>
    </location>
</feature>
<feature type="domain" description="PAS" evidence="9">
    <location>
        <begin position="4"/>
        <end position="74"/>
    </location>
</feature>
<evidence type="ECO:0000259" key="7">
    <source>
        <dbReference type="PROSITE" id="PS50109"/>
    </source>
</evidence>
<evidence type="ECO:0000256" key="1">
    <source>
        <dbReference type="ARBA" id="ARBA00000085"/>
    </source>
</evidence>
<reference evidence="11" key="1">
    <citation type="submission" date="2006-10" db="EMBL/GenBank/DDBJ databases">
        <title>Complete sequence of Solibacter usitatus Ellin6076.</title>
        <authorList>
            <consortium name="US DOE Joint Genome Institute"/>
            <person name="Copeland A."/>
            <person name="Lucas S."/>
            <person name="Lapidus A."/>
            <person name="Barry K."/>
            <person name="Detter J.C."/>
            <person name="Glavina del Rio T."/>
            <person name="Hammon N."/>
            <person name="Israni S."/>
            <person name="Dalin E."/>
            <person name="Tice H."/>
            <person name="Pitluck S."/>
            <person name="Thompson L.S."/>
            <person name="Brettin T."/>
            <person name="Bruce D."/>
            <person name="Han C."/>
            <person name="Tapia R."/>
            <person name="Gilna P."/>
            <person name="Schmutz J."/>
            <person name="Larimer F."/>
            <person name="Land M."/>
            <person name="Hauser L."/>
            <person name="Kyrpides N."/>
            <person name="Mikhailova N."/>
            <person name="Janssen P.H."/>
            <person name="Kuske C.R."/>
            <person name="Richardson P."/>
        </authorList>
    </citation>
    <scope>NUCLEOTIDE SEQUENCE</scope>
    <source>
        <strain evidence="11">Ellin6076</strain>
    </source>
</reference>
<dbReference type="PROSITE" id="PS50113">
    <property type="entry name" value="PAC"/>
    <property type="match status" value="3"/>
</dbReference>
<dbReference type="SMART" id="SM00387">
    <property type="entry name" value="HATPase_c"/>
    <property type="match status" value="1"/>
</dbReference>
<dbReference type="InterPro" id="IPR013767">
    <property type="entry name" value="PAS_fold"/>
</dbReference>
<dbReference type="PROSITE" id="PS50112">
    <property type="entry name" value="PAS"/>
    <property type="match status" value="3"/>
</dbReference>
<evidence type="ECO:0000259" key="9">
    <source>
        <dbReference type="PROSITE" id="PS50112"/>
    </source>
</evidence>
<dbReference type="STRING" id="234267.Acid_6749"/>
<dbReference type="InterPro" id="IPR000700">
    <property type="entry name" value="PAS-assoc_C"/>
</dbReference>
<dbReference type="GO" id="GO:0000155">
    <property type="term" value="F:phosphorelay sensor kinase activity"/>
    <property type="evidence" value="ECO:0007669"/>
    <property type="project" value="InterPro"/>
</dbReference>
<dbReference type="SMART" id="SM00388">
    <property type="entry name" value="HisKA"/>
    <property type="match status" value="1"/>
</dbReference>
<dbReference type="PROSITE" id="PS50109">
    <property type="entry name" value="HIS_KIN"/>
    <property type="match status" value="1"/>
</dbReference>
<dbReference type="SUPFAM" id="SSF47384">
    <property type="entry name" value="Homodimeric domain of signal transducing histidine kinase"/>
    <property type="match status" value="1"/>
</dbReference>
<dbReference type="InterPro" id="IPR003661">
    <property type="entry name" value="HisK_dim/P_dom"/>
</dbReference>
<evidence type="ECO:0000256" key="6">
    <source>
        <dbReference type="PROSITE-ProRule" id="PRU00169"/>
    </source>
</evidence>
<organism evidence="11">
    <name type="scientific">Solibacter usitatus (strain Ellin6076)</name>
    <dbReference type="NCBI Taxonomy" id="234267"/>
    <lineage>
        <taxon>Bacteria</taxon>
        <taxon>Pseudomonadati</taxon>
        <taxon>Acidobacteriota</taxon>
        <taxon>Terriglobia</taxon>
        <taxon>Bryobacterales</taxon>
        <taxon>Solibacteraceae</taxon>
        <taxon>Candidatus Solibacter</taxon>
    </lineage>
</organism>
<dbReference type="FunFam" id="3.30.450.20:FF:000099">
    <property type="entry name" value="Sensory box sensor histidine kinase"/>
    <property type="match status" value="1"/>
</dbReference>
<dbReference type="PANTHER" id="PTHR43304">
    <property type="entry name" value="PHYTOCHROME-LIKE PROTEIN CPH1"/>
    <property type="match status" value="1"/>
</dbReference>
<feature type="domain" description="PAS" evidence="9">
    <location>
        <begin position="247"/>
        <end position="305"/>
    </location>
</feature>
<dbReference type="SUPFAM" id="SSF55785">
    <property type="entry name" value="PYP-like sensor domain (PAS domain)"/>
    <property type="match status" value="3"/>
</dbReference>
<dbReference type="InterPro" id="IPR013656">
    <property type="entry name" value="PAS_4"/>
</dbReference>
<dbReference type="EC" id="2.7.13.3" evidence="2"/>
<dbReference type="InterPro" id="IPR001789">
    <property type="entry name" value="Sig_transdc_resp-reg_receiver"/>
</dbReference>
<sequence>MSINEEMYRRIVEAVPEGIWVVGGEGRTIFSNRRMAEILGVEYESMSEQTCFGCVFPDELADAERHFARTFGGDSRPFDFRLRRGDGSPVWVSISCMPVHDDKGTQVGLLGLFSDITERKQAEAALRESEERFRNMADTAPVMIWVSDENKQLTFFNKTWLKFTGRTMEQELGEGWAAGVHPEDIQNCYETFCSAFDAHRNFQIELRLRRADGEYRSMLCSGVPRFAPGGVFAGYIGCDIDITDLQSEERFRELAENINQVFWMLDLDTSRVLYISPSFEKVWGCSAAAYQDHDWLVETVHAEDRGRFILFRESAKAEAVEETYRIVRPDGTIRWIHDRAFLVRDSEGKPYRVAGIAEDVTAHRELEEELRQAHKMEAIGRLAGGVAHDFNNLLTVIGGYARMLFDGANAQDPTRAKLEQILTASDRASVLTMQLLAISRRHAIQPKLVNVNNLLTSMASLLRRIIGEHITIETALDPELSCIKVDPHQIEQVVMNLAANARDAMPNAGKFRIETSMALAPDKPGEDSGRSAAKCVRLRIGDTGCGMDDRTRQRAFEPFFTTKGVGRGTGLGLSMVYGFVHQNQGTIHVSSEPGQGTIFDLCFPAQPEREAEPETPVNRLSKTDATETVLVAEDEPAVRELVRQTLEQRGYTVLEAKDGYEALRVFEQRKNEIHLLLTDVIMPLMNGRELAKRLESLRPGMKIVYMSGYTDEVLAFHGFAQPEIEFIQKPFTASELANKVELVLSVDRRAT</sequence>
<dbReference type="OrthoDB" id="111890at2"/>
<dbReference type="HOGENOM" id="CLU_000445_114_51_0"/>
<dbReference type="Pfam" id="PF02518">
    <property type="entry name" value="HATPase_c"/>
    <property type="match status" value="1"/>
</dbReference>
<dbReference type="Gene3D" id="3.30.450.20">
    <property type="entry name" value="PAS domain"/>
    <property type="match status" value="3"/>
</dbReference>
<dbReference type="InParanoid" id="Q01RQ0"/>
<dbReference type="SUPFAM" id="SSF55874">
    <property type="entry name" value="ATPase domain of HSP90 chaperone/DNA topoisomerase II/histidine kinase"/>
    <property type="match status" value="1"/>
</dbReference>
<dbReference type="SMART" id="SM00086">
    <property type="entry name" value="PAC"/>
    <property type="match status" value="3"/>
</dbReference>
<comment type="catalytic activity">
    <reaction evidence="1">
        <text>ATP + protein L-histidine = ADP + protein N-phospho-L-histidine.</text>
        <dbReference type="EC" id="2.7.13.3"/>
    </reaction>
</comment>
<protein>
    <recommendedName>
        <fullName evidence="2">histidine kinase</fullName>
        <ecNumber evidence="2">2.7.13.3</ecNumber>
    </recommendedName>
</protein>
<keyword evidence="4 11" id="KW-0808">Transferase</keyword>
<dbReference type="GO" id="GO:0006355">
    <property type="term" value="P:regulation of DNA-templated transcription"/>
    <property type="evidence" value="ECO:0007669"/>
    <property type="project" value="InterPro"/>
</dbReference>
<dbReference type="InterPro" id="IPR035965">
    <property type="entry name" value="PAS-like_dom_sf"/>
</dbReference>
<dbReference type="Gene3D" id="3.40.50.2300">
    <property type="match status" value="1"/>
</dbReference>
<dbReference type="InterPro" id="IPR052162">
    <property type="entry name" value="Sensor_kinase/Photoreceptor"/>
</dbReference>
<keyword evidence="5 11" id="KW-0418">Kinase</keyword>
<dbReference type="eggNOG" id="COG0784">
    <property type="taxonomic scope" value="Bacteria"/>
</dbReference>
<dbReference type="InterPro" id="IPR005467">
    <property type="entry name" value="His_kinase_dom"/>
</dbReference>
<dbReference type="CDD" id="cd00082">
    <property type="entry name" value="HisKA"/>
    <property type="match status" value="1"/>
</dbReference>
<dbReference type="InterPro" id="IPR004358">
    <property type="entry name" value="Sig_transdc_His_kin-like_C"/>
</dbReference>
<name>Q01RQ0_SOLUE</name>
<dbReference type="PRINTS" id="PR00344">
    <property type="entry name" value="BCTRLSENSOR"/>
</dbReference>
<dbReference type="Pfam" id="PF00989">
    <property type="entry name" value="PAS"/>
    <property type="match status" value="1"/>
</dbReference>
<dbReference type="SUPFAM" id="SSF52172">
    <property type="entry name" value="CheY-like"/>
    <property type="match status" value="1"/>
</dbReference>
<dbReference type="NCBIfam" id="TIGR00229">
    <property type="entry name" value="sensory_box"/>
    <property type="match status" value="3"/>
</dbReference>
<dbReference type="InterPro" id="IPR013655">
    <property type="entry name" value="PAS_fold_3"/>
</dbReference>
<feature type="domain" description="PAC" evidence="10">
    <location>
        <begin position="76"/>
        <end position="128"/>
    </location>
</feature>
<dbReference type="InterPro" id="IPR036097">
    <property type="entry name" value="HisK_dim/P_sf"/>
</dbReference>
<dbReference type="EMBL" id="CP000473">
    <property type="protein sequence ID" value="ABJ87670.1"/>
    <property type="molecule type" value="Genomic_DNA"/>
</dbReference>
<evidence type="ECO:0000259" key="8">
    <source>
        <dbReference type="PROSITE" id="PS50110"/>
    </source>
</evidence>
<dbReference type="Gene3D" id="3.30.565.10">
    <property type="entry name" value="Histidine kinase-like ATPase, C-terminal domain"/>
    <property type="match status" value="1"/>
</dbReference>
<dbReference type="eggNOG" id="COG4191">
    <property type="taxonomic scope" value="Bacteria"/>
</dbReference>
<dbReference type="Pfam" id="PF00512">
    <property type="entry name" value="HisKA"/>
    <property type="match status" value="1"/>
</dbReference>
<proteinExistence type="predicted"/>
<feature type="domain" description="PAC" evidence="10">
    <location>
        <begin position="320"/>
        <end position="372"/>
    </location>
</feature>
<accession>Q01RQ0</accession>
<dbReference type="Pfam" id="PF08447">
    <property type="entry name" value="PAS_3"/>
    <property type="match status" value="1"/>
</dbReference>
<dbReference type="SMART" id="SM00448">
    <property type="entry name" value="REC"/>
    <property type="match status" value="1"/>
</dbReference>
<dbReference type="KEGG" id="sus:Acid_6749"/>
<dbReference type="InterPro" id="IPR001610">
    <property type="entry name" value="PAC"/>
</dbReference>
<dbReference type="InterPro" id="IPR003594">
    <property type="entry name" value="HATPase_dom"/>
</dbReference>
<keyword evidence="3 6" id="KW-0597">Phosphoprotein</keyword>
<dbReference type="InterPro" id="IPR011006">
    <property type="entry name" value="CheY-like_superfamily"/>
</dbReference>
<dbReference type="eggNOG" id="COG2202">
    <property type="taxonomic scope" value="Bacteria"/>
</dbReference>
<feature type="domain" description="Response regulatory" evidence="8">
    <location>
        <begin position="628"/>
        <end position="744"/>
    </location>
</feature>
<feature type="modified residue" description="4-aspartylphosphate" evidence="6">
    <location>
        <position position="679"/>
    </location>
</feature>
<evidence type="ECO:0000256" key="5">
    <source>
        <dbReference type="ARBA" id="ARBA00022777"/>
    </source>
</evidence>
<dbReference type="Gene3D" id="1.10.287.130">
    <property type="match status" value="1"/>
</dbReference>
<dbReference type="PROSITE" id="PS50110">
    <property type="entry name" value="RESPONSE_REGULATORY"/>
    <property type="match status" value="1"/>
</dbReference>
<feature type="domain" description="Histidine kinase" evidence="7">
    <location>
        <begin position="385"/>
        <end position="607"/>
    </location>
</feature>
<evidence type="ECO:0000313" key="11">
    <source>
        <dbReference type="EMBL" id="ABJ87670.1"/>
    </source>
</evidence>
<dbReference type="Pfam" id="PF08448">
    <property type="entry name" value="PAS_4"/>
    <property type="match status" value="1"/>
</dbReference>
<gene>
    <name evidence="11" type="ordered locus">Acid_6749</name>
</gene>
<evidence type="ECO:0000259" key="10">
    <source>
        <dbReference type="PROSITE" id="PS50113"/>
    </source>
</evidence>
<evidence type="ECO:0000256" key="3">
    <source>
        <dbReference type="ARBA" id="ARBA00022553"/>
    </source>
</evidence>
<evidence type="ECO:0000256" key="4">
    <source>
        <dbReference type="ARBA" id="ARBA00022679"/>
    </source>
</evidence>
<evidence type="ECO:0000256" key="2">
    <source>
        <dbReference type="ARBA" id="ARBA00012438"/>
    </source>
</evidence>
<dbReference type="InterPro" id="IPR000014">
    <property type="entry name" value="PAS"/>
</dbReference>
<dbReference type="InterPro" id="IPR036890">
    <property type="entry name" value="HATPase_C_sf"/>
</dbReference>
<dbReference type="Pfam" id="PF00072">
    <property type="entry name" value="Response_reg"/>
    <property type="match status" value="1"/>
</dbReference>
<dbReference type="AlphaFoldDB" id="Q01RQ0"/>
<dbReference type="FunCoup" id="Q01RQ0">
    <property type="interactions" value="321"/>
</dbReference>